<comment type="caution">
    <text evidence="1">The sequence shown here is derived from an EMBL/GenBank/DDBJ whole genome shotgun (WGS) entry which is preliminary data.</text>
</comment>
<dbReference type="PANTHER" id="PTHR16469">
    <property type="entry name" value="UBIQUITIN-ASSOCIATED AND SH3 DOMAIN-CONTAINING BA-RELATED"/>
    <property type="match status" value="1"/>
</dbReference>
<dbReference type="PANTHER" id="PTHR16469:SF7">
    <property type="entry name" value="UBIQUITIN-ASSOCIATED AND SH3 DOMAIN-CONTAINING PROTEIN A"/>
    <property type="match status" value="1"/>
</dbReference>
<name>A0A7J8HWL0_ROUAE</name>
<dbReference type="GO" id="GO:0005737">
    <property type="term" value="C:cytoplasm"/>
    <property type="evidence" value="ECO:0007669"/>
    <property type="project" value="TreeGrafter"/>
</dbReference>
<organism evidence="1 2">
    <name type="scientific">Rousettus aegyptiacus</name>
    <name type="common">Egyptian fruit bat</name>
    <name type="synonym">Pteropus aegyptiacus</name>
    <dbReference type="NCBI Taxonomy" id="9407"/>
    <lineage>
        <taxon>Eukaryota</taxon>
        <taxon>Metazoa</taxon>
        <taxon>Chordata</taxon>
        <taxon>Craniata</taxon>
        <taxon>Vertebrata</taxon>
        <taxon>Euteleostomi</taxon>
        <taxon>Mammalia</taxon>
        <taxon>Eutheria</taxon>
        <taxon>Laurasiatheria</taxon>
        <taxon>Chiroptera</taxon>
        <taxon>Yinpterochiroptera</taxon>
        <taxon>Pteropodoidea</taxon>
        <taxon>Pteropodidae</taxon>
        <taxon>Rousettinae</taxon>
        <taxon>Rousettus</taxon>
    </lineage>
</organism>
<dbReference type="Proteomes" id="UP000593571">
    <property type="component" value="Unassembled WGS sequence"/>
</dbReference>
<sequence length="199" mass="21693">MAGEALLGSGVPITAVYSSPALRCVQTAQHILGELKLEKKMKIRVEPGIFEWTKWEAGKTAPTLMTLEELKEASINVSTEYRPAFPLASLMPAESYSEYVDRCAVSVRQMVSSCPQDAGVILVVAHGSALDSCTRPLLGLPPRDSADFAQLVRKIPSLGMCFCEENKEAGQWELVAPPVKTLTHGSNSAFNWRNWILGS</sequence>
<dbReference type="InterPro" id="IPR051710">
    <property type="entry name" value="Phosphatase_SH3-domain"/>
</dbReference>
<keyword evidence="2" id="KW-1185">Reference proteome</keyword>
<dbReference type="EMBL" id="JACASE010000004">
    <property type="protein sequence ID" value="KAF6476764.1"/>
    <property type="molecule type" value="Genomic_DNA"/>
</dbReference>
<dbReference type="Gene3D" id="3.40.50.1240">
    <property type="entry name" value="Phosphoglycerate mutase-like"/>
    <property type="match status" value="1"/>
</dbReference>
<dbReference type="InterPro" id="IPR013078">
    <property type="entry name" value="His_Pase_superF_clade-1"/>
</dbReference>
<protein>
    <submittedName>
        <fullName evidence="1">Ubiquitin associated and SH3 domain containing A</fullName>
    </submittedName>
</protein>
<dbReference type="GO" id="GO:0050860">
    <property type="term" value="P:negative regulation of T cell receptor signaling pathway"/>
    <property type="evidence" value="ECO:0007669"/>
    <property type="project" value="TreeGrafter"/>
</dbReference>
<dbReference type="AlphaFoldDB" id="A0A7J8HWL0"/>
<evidence type="ECO:0000313" key="1">
    <source>
        <dbReference type="EMBL" id="KAF6476764.1"/>
    </source>
</evidence>
<gene>
    <name evidence="1" type="ORF">HJG63_020179</name>
</gene>
<dbReference type="Pfam" id="PF00300">
    <property type="entry name" value="His_Phos_1"/>
    <property type="match status" value="1"/>
</dbReference>
<reference evidence="1 2" key="1">
    <citation type="journal article" date="2020" name="Nature">
        <title>Six reference-quality genomes reveal evolution of bat adaptations.</title>
        <authorList>
            <person name="Jebb D."/>
            <person name="Huang Z."/>
            <person name="Pippel M."/>
            <person name="Hughes G.M."/>
            <person name="Lavrichenko K."/>
            <person name="Devanna P."/>
            <person name="Winkler S."/>
            <person name="Jermiin L.S."/>
            <person name="Skirmuntt E.C."/>
            <person name="Katzourakis A."/>
            <person name="Burkitt-Gray L."/>
            <person name="Ray D.A."/>
            <person name="Sullivan K.A.M."/>
            <person name="Roscito J.G."/>
            <person name="Kirilenko B.M."/>
            <person name="Davalos L.M."/>
            <person name="Corthals A.P."/>
            <person name="Power M.L."/>
            <person name="Jones G."/>
            <person name="Ransome R.D."/>
            <person name="Dechmann D.K.N."/>
            <person name="Locatelli A.G."/>
            <person name="Puechmaille S.J."/>
            <person name="Fedrigo O."/>
            <person name="Jarvis E.D."/>
            <person name="Hiller M."/>
            <person name="Vernes S.C."/>
            <person name="Myers E.W."/>
            <person name="Teeling E.C."/>
        </authorList>
    </citation>
    <scope>NUCLEOTIDE SEQUENCE [LARGE SCALE GENOMIC DNA]</scope>
    <source>
        <strain evidence="1">MRouAeg1</strain>
        <tissue evidence="1">Muscle</tissue>
    </source>
</reference>
<dbReference type="SUPFAM" id="SSF53254">
    <property type="entry name" value="Phosphoglycerate mutase-like"/>
    <property type="match status" value="1"/>
</dbReference>
<dbReference type="CDD" id="cd07067">
    <property type="entry name" value="HP_PGM_like"/>
    <property type="match status" value="1"/>
</dbReference>
<dbReference type="InterPro" id="IPR029033">
    <property type="entry name" value="His_PPase_superfam"/>
</dbReference>
<accession>A0A7J8HWL0</accession>
<proteinExistence type="predicted"/>
<evidence type="ECO:0000313" key="2">
    <source>
        <dbReference type="Proteomes" id="UP000593571"/>
    </source>
</evidence>